<name>A0A0A3YY79_9GAMM</name>
<reference evidence="2 3" key="1">
    <citation type="submission" date="2014-10" db="EMBL/GenBank/DDBJ databases">
        <title>Genome sequence of Erwinia typographi M043b.</title>
        <authorList>
            <person name="Chan K.-G."/>
            <person name="Tan W.-S."/>
        </authorList>
    </citation>
    <scope>NUCLEOTIDE SEQUENCE [LARGE SCALE GENOMIC DNA]</scope>
    <source>
        <strain evidence="2 3">M043b</strain>
    </source>
</reference>
<dbReference type="STRING" id="371042.NG99_16060"/>
<evidence type="ECO:0000313" key="3">
    <source>
        <dbReference type="Proteomes" id="UP000030351"/>
    </source>
</evidence>
<accession>A0A0A3YY79</accession>
<sequence length="77" mass="8643">MLSSSSSRRGRSVFYEDEGSSDISDARNKKASTWEAFSAIFRFFSLRSSPRRTGAKVKKETENSSIHACVTLYGLKQ</sequence>
<dbReference type="Proteomes" id="UP000030351">
    <property type="component" value="Unassembled WGS sequence"/>
</dbReference>
<organism evidence="2 3">
    <name type="scientific">Erwinia typographi</name>
    <dbReference type="NCBI Taxonomy" id="371042"/>
    <lineage>
        <taxon>Bacteria</taxon>
        <taxon>Pseudomonadati</taxon>
        <taxon>Pseudomonadota</taxon>
        <taxon>Gammaproteobacteria</taxon>
        <taxon>Enterobacterales</taxon>
        <taxon>Erwiniaceae</taxon>
        <taxon>Erwinia</taxon>
    </lineage>
</organism>
<dbReference type="AlphaFoldDB" id="A0A0A3YY79"/>
<comment type="caution">
    <text evidence="2">The sequence shown here is derived from an EMBL/GenBank/DDBJ whole genome shotgun (WGS) entry which is preliminary data.</text>
</comment>
<feature type="region of interest" description="Disordered" evidence="1">
    <location>
        <begin position="1"/>
        <end position="28"/>
    </location>
</feature>
<evidence type="ECO:0000313" key="2">
    <source>
        <dbReference type="EMBL" id="KGT91540.1"/>
    </source>
</evidence>
<evidence type="ECO:0000256" key="1">
    <source>
        <dbReference type="SAM" id="MobiDB-lite"/>
    </source>
</evidence>
<dbReference type="EMBL" id="JRUQ01000045">
    <property type="protein sequence ID" value="KGT91540.1"/>
    <property type="molecule type" value="Genomic_DNA"/>
</dbReference>
<protein>
    <submittedName>
        <fullName evidence="2">Uncharacterized protein</fullName>
    </submittedName>
</protein>
<keyword evidence="3" id="KW-1185">Reference proteome</keyword>
<proteinExistence type="predicted"/>
<gene>
    <name evidence="2" type="ORF">NG99_16060</name>
</gene>